<dbReference type="InterPro" id="IPR050807">
    <property type="entry name" value="TransReg_Diox_bact_type"/>
</dbReference>
<evidence type="ECO:0000259" key="2">
    <source>
        <dbReference type="PROSITE" id="PS50943"/>
    </source>
</evidence>
<name>A0A1F5YV29_9BACT</name>
<dbReference type="SMART" id="SM00530">
    <property type="entry name" value="HTH_XRE"/>
    <property type="match status" value="1"/>
</dbReference>
<feature type="domain" description="HTH cro/C1-type" evidence="2">
    <location>
        <begin position="12"/>
        <end position="66"/>
    </location>
</feature>
<protein>
    <recommendedName>
        <fullName evidence="2">HTH cro/C1-type domain-containing protein</fullName>
    </recommendedName>
</protein>
<dbReference type="InterPro" id="IPR010982">
    <property type="entry name" value="Lambda_DNA-bd_dom_sf"/>
</dbReference>
<dbReference type="GO" id="GO:0003700">
    <property type="term" value="F:DNA-binding transcription factor activity"/>
    <property type="evidence" value="ECO:0007669"/>
    <property type="project" value="TreeGrafter"/>
</dbReference>
<dbReference type="GO" id="GO:0005829">
    <property type="term" value="C:cytosol"/>
    <property type="evidence" value="ECO:0007669"/>
    <property type="project" value="TreeGrafter"/>
</dbReference>
<dbReference type="CDD" id="cd00093">
    <property type="entry name" value="HTH_XRE"/>
    <property type="match status" value="1"/>
</dbReference>
<dbReference type="Gene3D" id="1.10.260.40">
    <property type="entry name" value="lambda repressor-like DNA-binding domains"/>
    <property type="match status" value="1"/>
</dbReference>
<dbReference type="EMBL" id="MFJA01000011">
    <property type="protein sequence ID" value="OGG03956.1"/>
    <property type="molecule type" value="Genomic_DNA"/>
</dbReference>
<evidence type="ECO:0000313" key="4">
    <source>
        <dbReference type="Proteomes" id="UP000176665"/>
    </source>
</evidence>
<reference evidence="3 4" key="1">
    <citation type="journal article" date="2016" name="Nat. Commun.">
        <title>Thousands of microbial genomes shed light on interconnected biogeochemical processes in an aquifer system.</title>
        <authorList>
            <person name="Anantharaman K."/>
            <person name="Brown C.T."/>
            <person name="Hug L.A."/>
            <person name="Sharon I."/>
            <person name="Castelle C.J."/>
            <person name="Probst A.J."/>
            <person name="Thomas B.C."/>
            <person name="Singh A."/>
            <person name="Wilkins M.J."/>
            <person name="Karaoz U."/>
            <person name="Brodie E.L."/>
            <person name="Williams K.H."/>
            <person name="Hubbard S.S."/>
            <person name="Banfield J.F."/>
        </authorList>
    </citation>
    <scope>NUCLEOTIDE SEQUENCE [LARGE SCALE GENOMIC DNA]</scope>
</reference>
<dbReference type="AlphaFoldDB" id="A0A1F5YV29"/>
<gene>
    <name evidence="3" type="ORF">A2W14_05840</name>
</gene>
<dbReference type="PANTHER" id="PTHR46797">
    <property type="entry name" value="HTH-TYPE TRANSCRIPTIONAL REGULATOR"/>
    <property type="match status" value="1"/>
</dbReference>
<sequence length="68" mass="7613">MATIYEKLGNRIRELRKKVGLSQEELAEKAKLDLTSISEIESGLRNPSLKTIHKISLALKAPLKDLLV</sequence>
<dbReference type="SUPFAM" id="SSF47413">
    <property type="entry name" value="lambda repressor-like DNA-binding domains"/>
    <property type="match status" value="1"/>
</dbReference>
<accession>A0A1F5YV29</accession>
<comment type="caution">
    <text evidence="3">The sequence shown here is derived from an EMBL/GenBank/DDBJ whole genome shotgun (WGS) entry which is preliminary data.</text>
</comment>
<dbReference type="Pfam" id="PF01381">
    <property type="entry name" value="HTH_3"/>
    <property type="match status" value="1"/>
</dbReference>
<dbReference type="STRING" id="1798371.A2W14_05840"/>
<dbReference type="PANTHER" id="PTHR46797:SF1">
    <property type="entry name" value="METHYLPHOSPHONATE SYNTHASE"/>
    <property type="match status" value="1"/>
</dbReference>
<dbReference type="PROSITE" id="PS50943">
    <property type="entry name" value="HTH_CROC1"/>
    <property type="match status" value="1"/>
</dbReference>
<proteinExistence type="predicted"/>
<dbReference type="GO" id="GO:0003677">
    <property type="term" value="F:DNA binding"/>
    <property type="evidence" value="ECO:0007669"/>
    <property type="project" value="UniProtKB-KW"/>
</dbReference>
<evidence type="ECO:0000313" key="3">
    <source>
        <dbReference type="EMBL" id="OGG03956.1"/>
    </source>
</evidence>
<evidence type="ECO:0000256" key="1">
    <source>
        <dbReference type="ARBA" id="ARBA00023125"/>
    </source>
</evidence>
<organism evidence="3 4">
    <name type="scientific">Candidatus Gottesmanbacteria bacterium RBG_16_37_8</name>
    <dbReference type="NCBI Taxonomy" id="1798371"/>
    <lineage>
        <taxon>Bacteria</taxon>
        <taxon>Candidatus Gottesmaniibacteriota</taxon>
    </lineage>
</organism>
<dbReference type="InterPro" id="IPR001387">
    <property type="entry name" value="Cro/C1-type_HTH"/>
</dbReference>
<dbReference type="Proteomes" id="UP000176665">
    <property type="component" value="Unassembled WGS sequence"/>
</dbReference>
<keyword evidence="1" id="KW-0238">DNA-binding</keyword>